<keyword evidence="2" id="KW-1185">Reference proteome</keyword>
<proteinExistence type="predicted"/>
<comment type="caution">
    <text evidence="1">The sequence shown here is derived from an EMBL/GenBank/DDBJ whole genome shotgun (WGS) entry which is preliminary data.</text>
</comment>
<evidence type="ECO:0000313" key="1">
    <source>
        <dbReference type="EMBL" id="MCW9708626.1"/>
    </source>
</evidence>
<gene>
    <name evidence="1" type="ORF">J6I44_17325</name>
</gene>
<reference evidence="1 2" key="1">
    <citation type="submission" date="2021-03" db="EMBL/GenBank/DDBJ databases">
        <title>Aliifodinibius sp. nov., a new bacterium isolated from saline soil.</title>
        <authorList>
            <person name="Galisteo C."/>
            <person name="De La Haba R."/>
            <person name="Sanchez-Porro C."/>
            <person name="Ventosa A."/>
        </authorList>
    </citation>
    <scope>NUCLEOTIDE SEQUENCE [LARGE SCALE GENOMIC DNA]</scope>
    <source>
        <strain evidence="1 2">1BSP15-2V2</strain>
    </source>
</reference>
<organism evidence="1 2">
    <name type="scientific">Fodinibius salsisoli</name>
    <dbReference type="NCBI Taxonomy" id="2820877"/>
    <lineage>
        <taxon>Bacteria</taxon>
        <taxon>Pseudomonadati</taxon>
        <taxon>Balneolota</taxon>
        <taxon>Balneolia</taxon>
        <taxon>Balneolales</taxon>
        <taxon>Balneolaceae</taxon>
        <taxon>Fodinibius</taxon>
    </lineage>
</organism>
<dbReference type="RefSeq" id="WP_265767416.1">
    <property type="nucleotide sequence ID" value="NZ_JAGGJA010000015.1"/>
</dbReference>
<sequence>MKILYGIQSTGHGHLSRARELLPELSKHASVDVMVSGHNSRLELDNPIKYRKRGISLTYDSNGGVSVLGTLRDLRPIRFISDVHSITISDYDLVVSDYEPVSAWSAKFDNVTSVGLSHQAAFLSPQTPRPLKRSRTAEALLQHFAPTDRAVGFHFKPYDDFIEPPIIRSEIRKLKVKRWNHVTVYLPAYHHEVLQQIFAPFTHINWHIFSPACKKTFEKGNCLIHPVSYGAFLDSFASCSGVICSAGFETCAEAMYLGKKLLVVPIRNQYEQACNAAALEEMGVLTLDSLDNCSLRLWNWLEDYRVVTIDEVADPKNIVDRILLQEIQSKELAYG</sequence>
<dbReference type="SUPFAM" id="SSF53756">
    <property type="entry name" value="UDP-Glycosyltransferase/glycogen phosphorylase"/>
    <property type="match status" value="1"/>
</dbReference>
<accession>A0ABT3PS18</accession>
<evidence type="ECO:0000313" key="2">
    <source>
        <dbReference type="Proteomes" id="UP001207918"/>
    </source>
</evidence>
<name>A0ABT3PS18_9BACT</name>
<evidence type="ECO:0008006" key="3">
    <source>
        <dbReference type="Google" id="ProtNLM"/>
    </source>
</evidence>
<dbReference type="Gene3D" id="3.40.50.2000">
    <property type="entry name" value="Glycogen Phosphorylase B"/>
    <property type="match status" value="1"/>
</dbReference>
<protein>
    <recommendedName>
        <fullName evidence="3">Glycosyl transferase</fullName>
    </recommendedName>
</protein>
<dbReference type="Pfam" id="PF13528">
    <property type="entry name" value="Glyco_trans_1_3"/>
    <property type="match status" value="1"/>
</dbReference>
<dbReference type="EMBL" id="JAGGJA010000015">
    <property type="protein sequence ID" value="MCW9708626.1"/>
    <property type="molecule type" value="Genomic_DNA"/>
</dbReference>
<dbReference type="Proteomes" id="UP001207918">
    <property type="component" value="Unassembled WGS sequence"/>
</dbReference>